<sequence>MKALVEGPAARVAQEASYERWEQGKVARQSKQKLAERMLAETPLGSPPAPGAPAPSGGPGKCTLVGGSG</sequence>
<dbReference type="EMBL" id="JALJOU010000033">
    <property type="protein sequence ID" value="KAK9834134.1"/>
    <property type="molecule type" value="Genomic_DNA"/>
</dbReference>
<protein>
    <submittedName>
        <fullName evidence="2">Uncharacterized protein</fullName>
    </submittedName>
</protein>
<feature type="region of interest" description="Disordered" evidence="1">
    <location>
        <begin position="38"/>
        <end position="69"/>
    </location>
</feature>
<evidence type="ECO:0000313" key="2">
    <source>
        <dbReference type="EMBL" id="KAK9834134.1"/>
    </source>
</evidence>
<name>A0AAW1RKB9_9CHLO</name>
<accession>A0AAW1RKB9</accession>
<keyword evidence="3" id="KW-1185">Reference proteome</keyword>
<comment type="caution">
    <text evidence="2">The sequence shown here is derived from an EMBL/GenBank/DDBJ whole genome shotgun (WGS) entry which is preliminary data.</text>
</comment>
<organism evidence="2 3">
    <name type="scientific">Elliptochloris bilobata</name>
    <dbReference type="NCBI Taxonomy" id="381761"/>
    <lineage>
        <taxon>Eukaryota</taxon>
        <taxon>Viridiplantae</taxon>
        <taxon>Chlorophyta</taxon>
        <taxon>core chlorophytes</taxon>
        <taxon>Trebouxiophyceae</taxon>
        <taxon>Trebouxiophyceae incertae sedis</taxon>
        <taxon>Elliptochloris clade</taxon>
        <taxon>Elliptochloris</taxon>
    </lineage>
</organism>
<proteinExistence type="predicted"/>
<dbReference type="Proteomes" id="UP001445335">
    <property type="component" value="Unassembled WGS sequence"/>
</dbReference>
<reference evidence="2 3" key="1">
    <citation type="journal article" date="2024" name="Nat. Commun.">
        <title>Phylogenomics reveals the evolutionary origins of lichenization in chlorophyte algae.</title>
        <authorList>
            <person name="Puginier C."/>
            <person name="Libourel C."/>
            <person name="Otte J."/>
            <person name="Skaloud P."/>
            <person name="Haon M."/>
            <person name="Grisel S."/>
            <person name="Petersen M."/>
            <person name="Berrin J.G."/>
            <person name="Delaux P.M."/>
            <person name="Dal Grande F."/>
            <person name="Keller J."/>
        </authorList>
    </citation>
    <scope>NUCLEOTIDE SEQUENCE [LARGE SCALE GENOMIC DNA]</scope>
    <source>
        <strain evidence="2 3">SAG 245.80</strain>
    </source>
</reference>
<gene>
    <name evidence="2" type="ORF">WJX81_001100</name>
</gene>
<evidence type="ECO:0000313" key="3">
    <source>
        <dbReference type="Proteomes" id="UP001445335"/>
    </source>
</evidence>
<evidence type="ECO:0000256" key="1">
    <source>
        <dbReference type="SAM" id="MobiDB-lite"/>
    </source>
</evidence>
<dbReference type="AlphaFoldDB" id="A0AAW1RKB9"/>